<feature type="compositionally biased region" description="Pro residues" evidence="1">
    <location>
        <begin position="38"/>
        <end position="59"/>
    </location>
</feature>
<evidence type="ECO:0000256" key="1">
    <source>
        <dbReference type="SAM" id="MobiDB-lite"/>
    </source>
</evidence>
<accession>A0A366R832</accession>
<comment type="caution">
    <text evidence="3">The sequence shown here is derived from an EMBL/GenBank/DDBJ whole genome shotgun (WGS) entry which is preliminary data.</text>
</comment>
<evidence type="ECO:0000313" key="4">
    <source>
        <dbReference type="Proteomes" id="UP000253153"/>
    </source>
</evidence>
<dbReference type="Proteomes" id="UP000253153">
    <property type="component" value="Unassembled WGS sequence"/>
</dbReference>
<feature type="signal peptide" evidence="2">
    <location>
        <begin position="1"/>
        <end position="20"/>
    </location>
</feature>
<keyword evidence="4" id="KW-1185">Reference proteome</keyword>
<protein>
    <submittedName>
        <fullName evidence="3">Uncharacterized protein</fullName>
    </submittedName>
</protein>
<evidence type="ECO:0000256" key="2">
    <source>
        <dbReference type="SAM" id="SignalP"/>
    </source>
</evidence>
<sequence length="95" mass="9707">MRFFHLSLLIAAMSQTSTVASQPLAVARSVQDPDNPNGNPPPAFDTPSIPPPIVGPPPVDDGAPPVEGPVNPPVFVPPPDDGVAPPLPPDPIAIV</sequence>
<feature type="compositionally biased region" description="Pro residues" evidence="1">
    <location>
        <begin position="66"/>
        <end position="95"/>
    </location>
</feature>
<keyword evidence="2" id="KW-0732">Signal</keyword>
<dbReference type="GeneID" id="41998048"/>
<feature type="chain" id="PRO_5016711166" evidence="2">
    <location>
        <begin position="21"/>
        <end position="95"/>
    </location>
</feature>
<organism evidence="3 4">
    <name type="scientific">Fusarium coffeatum</name>
    <dbReference type="NCBI Taxonomy" id="231269"/>
    <lineage>
        <taxon>Eukaryota</taxon>
        <taxon>Fungi</taxon>
        <taxon>Dikarya</taxon>
        <taxon>Ascomycota</taxon>
        <taxon>Pezizomycotina</taxon>
        <taxon>Sordariomycetes</taxon>
        <taxon>Hypocreomycetidae</taxon>
        <taxon>Hypocreales</taxon>
        <taxon>Nectriaceae</taxon>
        <taxon>Fusarium</taxon>
        <taxon>Fusarium incarnatum-equiseti species complex</taxon>
    </lineage>
</organism>
<dbReference type="AlphaFoldDB" id="A0A366R832"/>
<reference evidence="3 4" key="1">
    <citation type="submission" date="2018-06" db="EMBL/GenBank/DDBJ databases">
        <title>Fusarium incarnatum-equiseti species complex species 28.</title>
        <authorList>
            <person name="Gardiner D.M."/>
        </authorList>
    </citation>
    <scope>NUCLEOTIDE SEQUENCE [LARGE SCALE GENOMIC DNA]</scope>
    <source>
        <strain evidence="3 4">FIESC_28</strain>
    </source>
</reference>
<evidence type="ECO:0000313" key="3">
    <source>
        <dbReference type="EMBL" id="RBR12490.1"/>
    </source>
</evidence>
<gene>
    <name evidence="3" type="ORF">FIESC28_08614</name>
</gene>
<name>A0A366R832_9HYPO</name>
<feature type="region of interest" description="Disordered" evidence="1">
    <location>
        <begin position="22"/>
        <end position="95"/>
    </location>
</feature>
<dbReference type="RefSeq" id="XP_031013180.1">
    <property type="nucleotide sequence ID" value="XM_031162752.1"/>
</dbReference>
<dbReference type="EMBL" id="QKXC01000198">
    <property type="protein sequence ID" value="RBR12490.1"/>
    <property type="molecule type" value="Genomic_DNA"/>
</dbReference>
<proteinExistence type="predicted"/>